<keyword evidence="1" id="KW-0812">Transmembrane</keyword>
<accession>A0ABU8YWH2</accession>
<keyword evidence="1" id="KW-0472">Membrane</keyword>
<reference evidence="2 3" key="1">
    <citation type="journal article" date="2020" name="Harmful Algae">
        <title>Molecular and morphological characterization of a novel dihydroanatoxin-a producing Microcoleus species (cyanobacteria) from the Russian River, California, USA.</title>
        <authorList>
            <person name="Conklin K.Y."/>
            <person name="Stancheva R."/>
            <person name="Otten T.G."/>
            <person name="Fadness R."/>
            <person name="Boyer G.L."/>
            <person name="Read B."/>
            <person name="Zhang X."/>
            <person name="Sheath R.G."/>
        </authorList>
    </citation>
    <scope>NUCLEOTIDE SEQUENCE [LARGE SCALE GENOMIC DNA]</scope>
    <source>
        <strain evidence="2 3">PTRS2</strain>
    </source>
</reference>
<dbReference type="EMBL" id="JBBLXS010000705">
    <property type="protein sequence ID" value="MEK0188668.1"/>
    <property type="molecule type" value="Genomic_DNA"/>
</dbReference>
<feature type="non-terminal residue" evidence="2">
    <location>
        <position position="1"/>
    </location>
</feature>
<evidence type="ECO:0000313" key="3">
    <source>
        <dbReference type="Proteomes" id="UP001384579"/>
    </source>
</evidence>
<evidence type="ECO:0000313" key="2">
    <source>
        <dbReference type="EMBL" id="MEK0188668.1"/>
    </source>
</evidence>
<keyword evidence="1" id="KW-1133">Transmembrane helix</keyword>
<protein>
    <submittedName>
        <fullName evidence="2">Uncharacterized protein</fullName>
    </submittedName>
</protein>
<dbReference type="Proteomes" id="UP001384579">
    <property type="component" value="Unassembled WGS sequence"/>
</dbReference>
<proteinExistence type="predicted"/>
<organism evidence="2 3">
    <name type="scientific">Microcoleus anatoxicus PTRS2</name>
    <dbReference type="NCBI Taxonomy" id="2705321"/>
    <lineage>
        <taxon>Bacteria</taxon>
        <taxon>Bacillati</taxon>
        <taxon>Cyanobacteriota</taxon>
        <taxon>Cyanophyceae</taxon>
        <taxon>Oscillatoriophycideae</taxon>
        <taxon>Oscillatoriales</taxon>
        <taxon>Microcoleaceae</taxon>
        <taxon>Microcoleus</taxon>
        <taxon>Microcoleus anatoxicus</taxon>
    </lineage>
</organism>
<dbReference type="RefSeq" id="WP_340542185.1">
    <property type="nucleotide sequence ID" value="NZ_JBBLXS010000705.1"/>
</dbReference>
<evidence type="ECO:0000256" key="1">
    <source>
        <dbReference type="SAM" id="Phobius"/>
    </source>
</evidence>
<keyword evidence="3" id="KW-1185">Reference proteome</keyword>
<comment type="caution">
    <text evidence="2">The sequence shown here is derived from an EMBL/GenBank/DDBJ whole genome shotgun (WGS) entry which is preliminary data.</text>
</comment>
<name>A0ABU8YWH2_9CYAN</name>
<gene>
    <name evidence="2" type="ORF">WMG39_28050</name>
</gene>
<sequence>SHNCRDSLRYTSSTVSKATAMSRYYHSTRYTSRSPQPPAAPTQINQSWFKSPLILSAILLGLGVVGATLFVEFTTQRIIHIRADDNSDSAETYTAQRQQHCQASIQHYKPGDVAISMSFADRPVTTQNISISNSLSLLGQCKDPKRAIEHMRNLGATWATRLKVKETGFLPRYLVSSRLFFRETRFLVLVGGAFRV</sequence>
<feature type="transmembrane region" description="Helical" evidence="1">
    <location>
        <begin position="53"/>
        <end position="73"/>
    </location>
</feature>